<comment type="caution">
    <text evidence="5">The sequence shown here is derived from an EMBL/GenBank/DDBJ whole genome shotgun (WGS) entry which is preliminary data.</text>
</comment>
<dbReference type="PANTHER" id="PTHR43280:SF32">
    <property type="entry name" value="TRANSCRIPTIONAL REGULATORY PROTEIN"/>
    <property type="match status" value="1"/>
</dbReference>
<dbReference type="InterPro" id="IPR003313">
    <property type="entry name" value="AraC-bd"/>
</dbReference>
<evidence type="ECO:0000256" key="3">
    <source>
        <dbReference type="ARBA" id="ARBA00023163"/>
    </source>
</evidence>
<dbReference type="RefSeq" id="WP_045458115.1">
    <property type="nucleotide sequence ID" value="NZ_BBLT01000001.1"/>
</dbReference>
<dbReference type="AlphaFoldDB" id="A0A098L920"/>
<organism evidence="5 6">
    <name type="scientific">Sporocytophaga myxococcoides</name>
    <dbReference type="NCBI Taxonomy" id="153721"/>
    <lineage>
        <taxon>Bacteria</taxon>
        <taxon>Pseudomonadati</taxon>
        <taxon>Bacteroidota</taxon>
        <taxon>Cytophagia</taxon>
        <taxon>Cytophagales</taxon>
        <taxon>Cytophagaceae</taxon>
        <taxon>Sporocytophaga</taxon>
    </lineage>
</organism>
<dbReference type="Proteomes" id="UP000030185">
    <property type="component" value="Unassembled WGS sequence"/>
</dbReference>
<evidence type="ECO:0000256" key="2">
    <source>
        <dbReference type="ARBA" id="ARBA00023125"/>
    </source>
</evidence>
<dbReference type="PRINTS" id="PR00032">
    <property type="entry name" value="HTHARAC"/>
</dbReference>
<protein>
    <submittedName>
        <fullName evidence="5">AraC family transcriptional regulator</fullName>
    </submittedName>
</protein>
<dbReference type="STRING" id="153721.MYP_592"/>
<dbReference type="PROSITE" id="PS01124">
    <property type="entry name" value="HTH_ARAC_FAMILY_2"/>
    <property type="match status" value="1"/>
</dbReference>
<evidence type="ECO:0000259" key="4">
    <source>
        <dbReference type="PROSITE" id="PS01124"/>
    </source>
</evidence>
<dbReference type="Gene3D" id="2.60.120.10">
    <property type="entry name" value="Jelly Rolls"/>
    <property type="match status" value="1"/>
</dbReference>
<dbReference type="OrthoDB" id="9793451at2"/>
<sequence length="295" mass="34548">MHSSGKNNIPVYSIDRFKRSGHYTYFQIEIFDKNRDFKVQYPHRHDFYEILFITKGSGKHTIDFFEYEIKPGSIFFLSPGQIHDLDLSEDISGYIFLFTSEFYLINKNDQNKLLELPFFYPLIPGSPPLYINTIEEVKTFSDIFIQAIAEREKNFEDSPDLIGALLDILLIHCKRLYPQNAGDKMNKGRLLVKKFKQLIEEKYQDNLSVKDYAEHLAVTPNHLSETVKQLTGRTSTDLINEKLLVEIKRLLIYSELTVSEIAFQLNFSDQSYFSKYFRKLTGQSPAEFRNFADKK</sequence>
<feature type="domain" description="HTH araC/xylS-type" evidence="4">
    <location>
        <begin position="193"/>
        <end position="291"/>
    </location>
</feature>
<reference evidence="5 6" key="1">
    <citation type="submission" date="2014-09" db="EMBL/GenBank/DDBJ databases">
        <title>Sporocytophaga myxococcoides PG-01 genome sequencing.</title>
        <authorList>
            <person name="Liu L."/>
            <person name="Gao P.J."/>
            <person name="Chen G.J."/>
            <person name="Wang L.S."/>
        </authorList>
    </citation>
    <scope>NUCLEOTIDE SEQUENCE [LARGE SCALE GENOMIC DNA]</scope>
    <source>
        <strain evidence="5 6">PG-01</strain>
    </source>
</reference>
<keyword evidence="3" id="KW-0804">Transcription</keyword>
<dbReference type="InterPro" id="IPR018060">
    <property type="entry name" value="HTH_AraC"/>
</dbReference>
<dbReference type="Gene3D" id="1.10.10.60">
    <property type="entry name" value="Homeodomain-like"/>
    <property type="match status" value="2"/>
</dbReference>
<dbReference type="InterPro" id="IPR009057">
    <property type="entry name" value="Homeodomain-like_sf"/>
</dbReference>
<dbReference type="SUPFAM" id="SSF46689">
    <property type="entry name" value="Homeodomain-like"/>
    <property type="match status" value="1"/>
</dbReference>
<dbReference type="GO" id="GO:0043565">
    <property type="term" value="F:sequence-specific DNA binding"/>
    <property type="evidence" value="ECO:0007669"/>
    <property type="project" value="InterPro"/>
</dbReference>
<evidence type="ECO:0000256" key="1">
    <source>
        <dbReference type="ARBA" id="ARBA00023015"/>
    </source>
</evidence>
<keyword evidence="1" id="KW-0805">Transcription regulation</keyword>
<dbReference type="EMBL" id="BBLT01000001">
    <property type="protein sequence ID" value="GAL83366.1"/>
    <property type="molecule type" value="Genomic_DNA"/>
</dbReference>
<dbReference type="eggNOG" id="COG0662">
    <property type="taxonomic scope" value="Bacteria"/>
</dbReference>
<dbReference type="SMART" id="SM00342">
    <property type="entry name" value="HTH_ARAC"/>
    <property type="match status" value="1"/>
</dbReference>
<dbReference type="GO" id="GO:0003700">
    <property type="term" value="F:DNA-binding transcription factor activity"/>
    <property type="evidence" value="ECO:0007669"/>
    <property type="project" value="InterPro"/>
</dbReference>
<proteinExistence type="predicted"/>
<keyword evidence="6" id="KW-1185">Reference proteome</keyword>
<dbReference type="Pfam" id="PF02311">
    <property type="entry name" value="AraC_binding"/>
    <property type="match status" value="1"/>
</dbReference>
<dbReference type="SUPFAM" id="SSF51215">
    <property type="entry name" value="Regulatory protein AraC"/>
    <property type="match status" value="1"/>
</dbReference>
<dbReference type="InterPro" id="IPR014710">
    <property type="entry name" value="RmlC-like_jellyroll"/>
</dbReference>
<dbReference type="eggNOG" id="COG2207">
    <property type="taxonomic scope" value="Bacteria"/>
</dbReference>
<keyword evidence="2" id="KW-0238">DNA-binding</keyword>
<dbReference type="PANTHER" id="PTHR43280">
    <property type="entry name" value="ARAC-FAMILY TRANSCRIPTIONAL REGULATOR"/>
    <property type="match status" value="1"/>
</dbReference>
<dbReference type="Pfam" id="PF12833">
    <property type="entry name" value="HTH_18"/>
    <property type="match status" value="1"/>
</dbReference>
<evidence type="ECO:0000313" key="6">
    <source>
        <dbReference type="Proteomes" id="UP000030185"/>
    </source>
</evidence>
<dbReference type="InterPro" id="IPR037923">
    <property type="entry name" value="HTH-like"/>
</dbReference>
<gene>
    <name evidence="5" type="ORF">MYP_592</name>
</gene>
<name>A0A098L920_9BACT</name>
<evidence type="ECO:0000313" key="5">
    <source>
        <dbReference type="EMBL" id="GAL83366.1"/>
    </source>
</evidence>
<accession>A0A098L920</accession>
<dbReference type="InterPro" id="IPR020449">
    <property type="entry name" value="Tscrpt_reg_AraC-type_HTH"/>
</dbReference>